<evidence type="ECO:0000256" key="2">
    <source>
        <dbReference type="ARBA" id="ARBA00022448"/>
    </source>
</evidence>
<dbReference type="InterPro" id="IPR009056">
    <property type="entry name" value="Cyt_c-like_dom"/>
</dbReference>
<dbReference type="InterPro" id="IPR046514">
    <property type="entry name" value="DUF6692"/>
</dbReference>
<keyword evidence="9" id="KW-0732">Signal</keyword>
<gene>
    <name evidence="11" type="ORF">AUC71_05005</name>
</gene>
<evidence type="ECO:0000256" key="1">
    <source>
        <dbReference type="ARBA" id="ARBA00001926"/>
    </source>
</evidence>
<dbReference type="GO" id="GO:0020037">
    <property type="term" value="F:heme binding"/>
    <property type="evidence" value="ECO:0007669"/>
    <property type="project" value="InterPro"/>
</dbReference>
<evidence type="ECO:0000256" key="6">
    <source>
        <dbReference type="ARBA" id="ARBA00022982"/>
    </source>
</evidence>
<dbReference type="Gene3D" id="1.10.760.10">
    <property type="entry name" value="Cytochrome c-like domain"/>
    <property type="match status" value="1"/>
</dbReference>
<dbReference type="Pfam" id="PF13442">
    <property type="entry name" value="Cytochrome_CBB3"/>
    <property type="match status" value="1"/>
</dbReference>
<dbReference type="InterPro" id="IPR051459">
    <property type="entry name" value="Cytochrome_c-type_DH"/>
</dbReference>
<keyword evidence="12" id="KW-1185">Reference proteome</keyword>
<evidence type="ECO:0000256" key="5">
    <source>
        <dbReference type="ARBA" id="ARBA00022723"/>
    </source>
</evidence>
<feature type="domain" description="Cytochrome c" evidence="10">
    <location>
        <begin position="196"/>
        <end position="272"/>
    </location>
</feature>
<dbReference type="PROSITE" id="PS51007">
    <property type="entry name" value="CYTC"/>
    <property type="match status" value="1"/>
</dbReference>
<name>A0A1E3VMW2_9HYPH</name>
<keyword evidence="3 8" id="KW-0349">Heme</keyword>
<keyword evidence="7 8" id="KW-0408">Iron</keyword>
<dbReference type="AlphaFoldDB" id="A0A1E3VMW2"/>
<reference evidence="11 12" key="1">
    <citation type="journal article" date="2016" name="Environ. Microbiol.">
        <title>New Methyloceanibacter diversity from North Sea sediments includes methanotroph containing solely the soluble methane monooxygenase.</title>
        <authorList>
            <person name="Vekeman B."/>
            <person name="Kerckhof F.M."/>
            <person name="Cremers G."/>
            <person name="de Vos P."/>
            <person name="Vandamme P."/>
            <person name="Boon N."/>
            <person name="Op den Camp H.J."/>
            <person name="Heylen K."/>
        </authorList>
    </citation>
    <scope>NUCLEOTIDE SEQUENCE [LARGE SCALE GENOMIC DNA]</scope>
    <source>
        <strain evidence="11 12">R-67177</strain>
    </source>
</reference>
<evidence type="ECO:0000259" key="10">
    <source>
        <dbReference type="PROSITE" id="PS51007"/>
    </source>
</evidence>
<dbReference type="EMBL" id="LPWD01000465">
    <property type="protein sequence ID" value="ODR94863.1"/>
    <property type="molecule type" value="Genomic_DNA"/>
</dbReference>
<dbReference type="PANTHER" id="PTHR35008">
    <property type="entry name" value="BLL4482 PROTEIN-RELATED"/>
    <property type="match status" value="1"/>
</dbReference>
<keyword evidence="4" id="KW-0679">Respiratory chain</keyword>
<evidence type="ECO:0000256" key="4">
    <source>
        <dbReference type="ARBA" id="ARBA00022660"/>
    </source>
</evidence>
<comment type="caution">
    <text evidence="11">The sequence shown here is derived from an EMBL/GenBank/DDBJ whole genome shotgun (WGS) entry which is preliminary data.</text>
</comment>
<dbReference type="GO" id="GO:0009055">
    <property type="term" value="F:electron transfer activity"/>
    <property type="evidence" value="ECO:0007669"/>
    <property type="project" value="InterPro"/>
</dbReference>
<evidence type="ECO:0000256" key="3">
    <source>
        <dbReference type="ARBA" id="ARBA00022617"/>
    </source>
</evidence>
<dbReference type="InterPro" id="IPR008168">
    <property type="entry name" value="Cyt_C_IC"/>
</dbReference>
<dbReference type="PROSITE" id="PS51257">
    <property type="entry name" value="PROKAR_LIPOPROTEIN"/>
    <property type="match status" value="1"/>
</dbReference>
<feature type="signal peptide" evidence="9">
    <location>
        <begin position="1"/>
        <end position="20"/>
    </location>
</feature>
<evidence type="ECO:0000256" key="7">
    <source>
        <dbReference type="ARBA" id="ARBA00023004"/>
    </source>
</evidence>
<organism evidence="11 12">
    <name type="scientific">Methyloceanibacter marginalis</name>
    <dbReference type="NCBI Taxonomy" id="1774971"/>
    <lineage>
        <taxon>Bacteria</taxon>
        <taxon>Pseudomonadati</taxon>
        <taxon>Pseudomonadota</taxon>
        <taxon>Alphaproteobacteria</taxon>
        <taxon>Hyphomicrobiales</taxon>
        <taxon>Hyphomicrobiaceae</taxon>
        <taxon>Methyloceanibacter</taxon>
    </lineage>
</organism>
<dbReference type="PRINTS" id="PR00605">
    <property type="entry name" value="CYTCHROMECIC"/>
</dbReference>
<evidence type="ECO:0000313" key="12">
    <source>
        <dbReference type="Proteomes" id="UP000095042"/>
    </source>
</evidence>
<keyword evidence="5 8" id="KW-0479">Metal-binding</keyword>
<comment type="cofactor">
    <cofactor evidence="1">
        <name>heme c</name>
        <dbReference type="ChEBI" id="CHEBI:61717"/>
    </cofactor>
</comment>
<dbReference type="RefSeq" id="WP_069625177.1">
    <property type="nucleotide sequence ID" value="NZ_LPWD01000465.1"/>
</dbReference>
<dbReference type="InterPro" id="IPR036909">
    <property type="entry name" value="Cyt_c-like_dom_sf"/>
</dbReference>
<dbReference type="SUPFAM" id="SSF46626">
    <property type="entry name" value="Cytochrome c"/>
    <property type="match status" value="1"/>
</dbReference>
<feature type="chain" id="PRO_5009138532" description="Cytochrome c domain-containing protein" evidence="9">
    <location>
        <begin position="21"/>
        <end position="293"/>
    </location>
</feature>
<accession>A0A1E3VMW2</accession>
<evidence type="ECO:0000256" key="9">
    <source>
        <dbReference type="SAM" id="SignalP"/>
    </source>
</evidence>
<dbReference type="OrthoDB" id="8451279at2"/>
<dbReference type="PANTHER" id="PTHR35008:SF4">
    <property type="entry name" value="BLL4482 PROTEIN"/>
    <property type="match status" value="1"/>
</dbReference>
<protein>
    <recommendedName>
        <fullName evidence="10">Cytochrome c domain-containing protein</fullName>
    </recommendedName>
</protein>
<dbReference type="Proteomes" id="UP000095042">
    <property type="component" value="Unassembled WGS sequence"/>
</dbReference>
<dbReference type="Pfam" id="PF20402">
    <property type="entry name" value="DUF6692"/>
    <property type="match status" value="1"/>
</dbReference>
<evidence type="ECO:0000313" key="11">
    <source>
        <dbReference type="EMBL" id="ODR94863.1"/>
    </source>
</evidence>
<dbReference type="GO" id="GO:0005506">
    <property type="term" value="F:iron ion binding"/>
    <property type="evidence" value="ECO:0007669"/>
    <property type="project" value="InterPro"/>
</dbReference>
<keyword evidence="6" id="KW-0249">Electron transport</keyword>
<sequence>MLRSIMIASTALVLLLGGCAENTAPGNDRAAEEAPPSAAADLVPASKAVREAEVSAVYPETMTEKEVRKTVRGRICRFTYTGVGDPVLAVEVPKAGAQPGRGVMKLNGKLVELQGESGEGQDMLAGETVMQADGLRAAVAPDQESTEAIDNAKQRREAALRFKVEGAEEVGFWGFYTCGEVVEGSATEADPRPREITATSGAEVYEHARCFACHGGLGYGGAGPEFRGHENLSDDKHVIGAILSGPGEMPAFADTLTNEQIAAVSTYIRTNWGNNFGPITPERVVEIRKSRAD</sequence>
<keyword evidence="2" id="KW-0813">Transport</keyword>
<evidence type="ECO:0000256" key="8">
    <source>
        <dbReference type="PROSITE-ProRule" id="PRU00433"/>
    </source>
</evidence>
<proteinExistence type="predicted"/>